<evidence type="ECO:0000313" key="3">
    <source>
        <dbReference type="EMBL" id="GAF94350.1"/>
    </source>
</evidence>
<sequence>MRHEEHAGYAASAQSQLSGAIGVCAGTAGPGALHLINGLYNAKAEGAGVVAITGQVPMAQRGSQYHKEMNLEKVFDDVCAYQAIIDSPAQMPRMAEIAVQKALTERVVTRIEIPANIIGQDIVGEHYARPLIHSRPFTAPGKELLQQAAGIINGGTRVTIFCGIGCRDAHAEVLALAKRTGSPIAHTLRSKDIFDYSDGPVVGLTGNIGNPSGLHAVSDCDVLVMLGTDFPYSEFIPDGRPIIQVDSNLDHIGR</sequence>
<dbReference type="Pfam" id="PF00205">
    <property type="entry name" value="TPP_enzyme_M"/>
    <property type="match status" value="1"/>
</dbReference>
<dbReference type="PANTHER" id="PTHR42981:SF2">
    <property type="entry name" value="PYRUVATE DEHYDROGENASE [UBIQUINONE]"/>
    <property type="match status" value="1"/>
</dbReference>
<gene>
    <name evidence="3" type="ORF">S01H1_31952</name>
</gene>
<dbReference type="EMBL" id="BARS01019751">
    <property type="protein sequence ID" value="GAF94350.1"/>
    <property type="molecule type" value="Genomic_DNA"/>
</dbReference>
<feature type="domain" description="Thiamine pyrophosphate enzyme N-terminal TPP-binding" evidence="2">
    <location>
        <begin position="1"/>
        <end position="70"/>
    </location>
</feature>
<name>X0V128_9ZZZZ</name>
<evidence type="ECO:0000259" key="1">
    <source>
        <dbReference type="Pfam" id="PF00205"/>
    </source>
</evidence>
<evidence type="ECO:0000259" key="2">
    <source>
        <dbReference type="Pfam" id="PF02776"/>
    </source>
</evidence>
<dbReference type="SUPFAM" id="SSF52518">
    <property type="entry name" value="Thiamin diphosphate-binding fold (THDP-binding)"/>
    <property type="match status" value="1"/>
</dbReference>
<dbReference type="AlphaFoldDB" id="X0V128"/>
<dbReference type="Gene3D" id="3.40.50.970">
    <property type="match status" value="1"/>
</dbReference>
<evidence type="ECO:0008006" key="4">
    <source>
        <dbReference type="Google" id="ProtNLM"/>
    </source>
</evidence>
<feature type="domain" description="Thiamine pyrophosphate enzyme central" evidence="1">
    <location>
        <begin position="145"/>
        <end position="254"/>
    </location>
</feature>
<dbReference type="Gene3D" id="3.40.50.1220">
    <property type="entry name" value="TPP-binding domain"/>
    <property type="match status" value="1"/>
</dbReference>
<dbReference type="InterPro" id="IPR012000">
    <property type="entry name" value="Thiamin_PyroP_enz_cen_dom"/>
</dbReference>
<reference evidence="3" key="1">
    <citation type="journal article" date="2014" name="Front. Microbiol.">
        <title>High frequency of phylogenetically diverse reductive dehalogenase-homologous genes in deep subseafloor sedimentary metagenomes.</title>
        <authorList>
            <person name="Kawai M."/>
            <person name="Futagami T."/>
            <person name="Toyoda A."/>
            <person name="Takaki Y."/>
            <person name="Nishi S."/>
            <person name="Hori S."/>
            <person name="Arai W."/>
            <person name="Tsubouchi T."/>
            <person name="Morono Y."/>
            <person name="Uchiyama I."/>
            <person name="Ito T."/>
            <person name="Fujiyama A."/>
            <person name="Inagaki F."/>
            <person name="Takami H."/>
        </authorList>
    </citation>
    <scope>NUCLEOTIDE SEQUENCE</scope>
    <source>
        <strain evidence="3">Expedition CK06-06</strain>
    </source>
</reference>
<dbReference type="InterPro" id="IPR029061">
    <property type="entry name" value="THDP-binding"/>
</dbReference>
<dbReference type="SUPFAM" id="SSF52467">
    <property type="entry name" value="DHS-like NAD/FAD-binding domain"/>
    <property type="match status" value="1"/>
</dbReference>
<comment type="caution">
    <text evidence="3">The sequence shown here is derived from an EMBL/GenBank/DDBJ whole genome shotgun (WGS) entry which is preliminary data.</text>
</comment>
<feature type="non-terminal residue" evidence="3">
    <location>
        <position position="254"/>
    </location>
</feature>
<dbReference type="InterPro" id="IPR047211">
    <property type="entry name" value="POXB-like"/>
</dbReference>
<organism evidence="3">
    <name type="scientific">marine sediment metagenome</name>
    <dbReference type="NCBI Taxonomy" id="412755"/>
    <lineage>
        <taxon>unclassified sequences</taxon>
        <taxon>metagenomes</taxon>
        <taxon>ecological metagenomes</taxon>
    </lineage>
</organism>
<proteinExistence type="predicted"/>
<dbReference type="InterPro" id="IPR012001">
    <property type="entry name" value="Thiamin_PyroP_enz_TPP-bd_dom"/>
</dbReference>
<dbReference type="GO" id="GO:0000287">
    <property type="term" value="F:magnesium ion binding"/>
    <property type="evidence" value="ECO:0007669"/>
    <property type="project" value="InterPro"/>
</dbReference>
<dbReference type="InterPro" id="IPR029035">
    <property type="entry name" value="DHS-like_NAD/FAD-binding_dom"/>
</dbReference>
<dbReference type="Pfam" id="PF02776">
    <property type="entry name" value="TPP_enzyme_N"/>
    <property type="match status" value="1"/>
</dbReference>
<dbReference type="PANTHER" id="PTHR42981">
    <property type="entry name" value="PYRUVATE DEHYDROGENASE [UBIQUINONE]"/>
    <property type="match status" value="1"/>
</dbReference>
<dbReference type="GO" id="GO:0030976">
    <property type="term" value="F:thiamine pyrophosphate binding"/>
    <property type="evidence" value="ECO:0007669"/>
    <property type="project" value="InterPro"/>
</dbReference>
<protein>
    <recommendedName>
        <fullName evidence="4">Thiamine pyrophosphate enzyme N-terminal TPP-binding domain-containing protein</fullName>
    </recommendedName>
</protein>
<accession>X0V128</accession>